<accession>A0A1T4LZT9</accession>
<dbReference type="Proteomes" id="UP000190637">
    <property type="component" value="Unassembled WGS sequence"/>
</dbReference>
<dbReference type="Gene3D" id="3.10.180.10">
    <property type="entry name" value="2,3-Dihydroxybiphenyl 1,2-Dioxygenase, domain 1"/>
    <property type="match status" value="1"/>
</dbReference>
<reference evidence="3 4" key="1">
    <citation type="submission" date="2017-02" db="EMBL/GenBank/DDBJ databases">
        <authorList>
            <person name="Peterson S.W."/>
        </authorList>
    </citation>
    <scope>NUCLEOTIDE SEQUENCE [LARGE SCALE GENOMIC DNA]</scope>
    <source>
        <strain evidence="3 4">DSM 45154</strain>
    </source>
</reference>
<dbReference type="InterPro" id="IPR037523">
    <property type="entry name" value="VOC_core"/>
</dbReference>
<evidence type="ECO:0000256" key="1">
    <source>
        <dbReference type="ARBA" id="ARBA00022723"/>
    </source>
</evidence>
<keyword evidence="1" id="KW-0479">Metal-binding</keyword>
<dbReference type="InterPro" id="IPR004360">
    <property type="entry name" value="Glyas_Fos-R_dOase_dom"/>
</dbReference>
<dbReference type="InterPro" id="IPR018146">
    <property type="entry name" value="Glyoxalase_1_CS"/>
</dbReference>
<dbReference type="PROSITE" id="PS51819">
    <property type="entry name" value="VOC"/>
    <property type="match status" value="1"/>
</dbReference>
<dbReference type="InterPro" id="IPR051332">
    <property type="entry name" value="Fosfomycin_Res_Enzymes"/>
</dbReference>
<proteinExistence type="predicted"/>
<keyword evidence="3" id="KW-0223">Dioxygenase</keyword>
<dbReference type="SUPFAM" id="SSF54593">
    <property type="entry name" value="Glyoxalase/Bleomycin resistance protein/Dihydroxybiphenyl dioxygenase"/>
    <property type="match status" value="1"/>
</dbReference>
<sequence>MPQLTGLAHITLSVRDRDASVEFYRDVLGFREYQTRDDGQWLRTTCHHPCGLVLALTQHRDHFNARFDPRHAGVDHIAFEVAGVGDLETWEERLTELDVDHSPIVHCDSGSLMSFTDPDGVQLELHCSPDPDTGED</sequence>
<name>A0A1T4LZT9_9ACTN</name>
<dbReference type="GO" id="GO:0051213">
    <property type="term" value="F:dioxygenase activity"/>
    <property type="evidence" value="ECO:0007669"/>
    <property type="project" value="UniProtKB-KW"/>
</dbReference>
<gene>
    <name evidence="3" type="ORF">SAMN02745673_00888</name>
</gene>
<protein>
    <submittedName>
        <fullName evidence="3">Predicted ring-cleavage extradiol dioxygenase</fullName>
    </submittedName>
</protein>
<dbReference type="PANTHER" id="PTHR36113:SF6">
    <property type="entry name" value="FOSFOMYCIN RESISTANCE PROTEIN FOSX"/>
    <property type="match status" value="1"/>
</dbReference>
<dbReference type="Pfam" id="PF00903">
    <property type="entry name" value="Glyoxalase"/>
    <property type="match status" value="1"/>
</dbReference>
<dbReference type="CDD" id="cd06587">
    <property type="entry name" value="VOC"/>
    <property type="match status" value="1"/>
</dbReference>
<keyword evidence="4" id="KW-1185">Reference proteome</keyword>
<dbReference type="STRING" id="1122192.SAMN02745673_00888"/>
<dbReference type="RefSeq" id="WP_078760290.1">
    <property type="nucleotide sequence ID" value="NZ_FUWS01000002.1"/>
</dbReference>
<keyword evidence="3" id="KW-0560">Oxidoreductase</keyword>
<evidence type="ECO:0000313" key="4">
    <source>
        <dbReference type="Proteomes" id="UP000190637"/>
    </source>
</evidence>
<dbReference type="GO" id="GO:0004462">
    <property type="term" value="F:lactoylglutathione lyase activity"/>
    <property type="evidence" value="ECO:0007669"/>
    <property type="project" value="InterPro"/>
</dbReference>
<evidence type="ECO:0000313" key="3">
    <source>
        <dbReference type="EMBL" id="SJZ60243.1"/>
    </source>
</evidence>
<organism evidence="3 4">
    <name type="scientific">Marinactinospora thermotolerans DSM 45154</name>
    <dbReference type="NCBI Taxonomy" id="1122192"/>
    <lineage>
        <taxon>Bacteria</taxon>
        <taxon>Bacillati</taxon>
        <taxon>Actinomycetota</taxon>
        <taxon>Actinomycetes</taxon>
        <taxon>Streptosporangiales</taxon>
        <taxon>Nocardiopsidaceae</taxon>
        <taxon>Marinactinospora</taxon>
    </lineage>
</organism>
<dbReference type="OrthoDB" id="115162at2"/>
<dbReference type="AlphaFoldDB" id="A0A1T4LZT9"/>
<evidence type="ECO:0000259" key="2">
    <source>
        <dbReference type="PROSITE" id="PS51819"/>
    </source>
</evidence>
<dbReference type="GO" id="GO:0046872">
    <property type="term" value="F:metal ion binding"/>
    <property type="evidence" value="ECO:0007669"/>
    <property type="project" value="UniProtKB-KW"/>
</dbReference>
<dbReference type="EMBL" id="FUWS01000002">
    <property type="protein sequence ID" value="SJZ60243.1"/>
    <property type="molecule type" value="Genomic_DNA"/>
</dbReference>
<dbReference type="PANTHER" id="PTHR36113">
    <property type="entry name" value="LYASE, PUTATIVE-RELATED-RELATED"/>
    <property type="match status" value="1"/>
</dbReference>
<dbReference type="PROSITE" id="PS00934">
    <property type="entry name" value="GLYOXALASE_I_1"/>
    <property type="match status" value="1"/>
</dbReference>
<feature type="domain" description="VOC" evidence="2">
    <location>
        <begin position="6"/>
        <end position="128"/>
    </location>
</feature>
<dbReference type="InterPro" id="IPR029068">
    <property type="entry name" value="Glyas_Bleomycin-R_OHBP_Dase"/>
</dbReference>